<name>A0A2W6JY95_STEMA</name>
<evidence type="ECO:0008006" key="3">
    <source>
        <dbReference type="Google" id="ProtNLM"/>
    </source>
</evidence>
<sequence length="197" mass="22081">MPDVAKILALRKKKLSYRAIGAEVGLSKERIRQILHEAGVFYDPAERQKQSEARCQRVLKLNRDGLTQQQIADQLGLKAHTSVGDILRRSGVSSWEDQRLRNRVNDRAILRLRNKGMTYQQITDRMGLPSTSAVYQSLKRSNATTPMSTERLDLEEAIRLRHAGLSHAEIAGLLGASVSVVSNALSRAGVVERRRKD</sequence>
<dbReference type="AlphaFoldDB" id="A0A2W6JY95"/>
<protein>
    <recommendedName>
        <fullName evidence="3">RNA polymerase sigma-70 region 4 domain-containing protein</fullName>
    </recommendedName>
</protein>
<dbReference type="RefSeq" id="WP_111113656.1">
    <property type="nucleotide sequence ID" value="NZ_LXXM01000226.1"/>
</dbReference>
<proteinExistence type="predicted"/>
<dbReference type="EMBL" id="LXXM01000226">
    <property type="protein sequence ID" value="PZS87692.1"/>
    <property type="molecule type" value="Genomic_DNA"/>
</dbReference>
<evidence type="ECO:0000313" key="2">
    <source>
        <dbReference type="Proteomes" id="UP000249614"/>
    </source>
</evidence>
<dbReference type="Proteomes" id="UP000249614">
    <property type="component" value="Unassembled WGS sequence"/>
</dbReference>
<evidence type="ECO:0000313" key="1">
    <source>
        <dbReference type="EMBL" id="PZS87692.1"/>
    </source>
</evidence>
<accession>A0A2W6JY95</accession>
<organism evidence="1 2">
    <name type="scientific">Stenotrophomonas maltophilia</name>
    <name type="common">Pseudomonas maltophilia</name>
    <name type="synonym">Xanthomonas maltophilia</name>
    <dbReference type="NCBI Taxonomy" id="40324"/>
    <lineage>
        <taxon>Bacteria</taxon>
        <taxon>Pseudomonadati</taxon>
        <taxon>Pseudomonadota</taxon>
        <taxon>Gammaproteobacteria</taxon>
        <taxon>Lysobacterales</taxon>
        <taxon>Lysobacteraceae</taxon>
        <taxon>Stenotrophomonas</taxon>
        <taxon>Stenotrophomonas maltophilia group</taxon>
    </lineage>
</organism>
<dbReference type="Gene3D" id="1.10.10.60">
    <property type="entry name" value="Homeodomain-like"/>
    <property type="match status" value="1"/>
</dbReference>
<gene>
    <name evidence="1" type="ORF">A7X83_01750</name>
</gene>
<comment type="caution">
    <text evidence="1">The sequence shown here is derived from an EMBL/GenBank/DDBJ whole genome shotgun (WGS) entry which is preliminary data.</text>
</comment>
<reference evidence="1 2" key="1">
    <citation type="submission" date="2016-05" db="EMBL/GenBank/DDBJ databases">
        <authorList>
            <person name="Lavstsen T."/>
            <person name="Jespersen J.S."/>
        </authorList>
    </citation>
    <scope>NUCLEOTIDE SEQUENCE [LARGE SCALE GENOMIC DNA]</scope>
    <source>
        <strain evidence="1 2">SM-5815</strain>
    </source>
</reference>